<comment type="cofactor">
    <cofactor evidence="2">
        <name>Mg(2+)</name>
        <dbReference type="ChEBI" id="CHEBI:18420"/>
    </cofactor>
</comment>
<feature type="domain" description="Endonuclease/exonuclease/phosphatase" evidence="9">
    <location>
        <begin position="1"/>
        <end position="259"/>
    </location>
</feature>
<dbReference type="Pfam" id="PF03372">
    <property type="entry name" value="Exo_endo_phos"/>
    <property type="match status" value="1"/>
</dbReference>
<name>A0A2S7VL10_PHOAN</name>
<dbReference type="GO" id="GO:0006281">
    <property type="term" value="P:DNA repair"/>
    <property type="evidence" value="ECO:0007669"/>
    <property type="project" value="UniProtKB-KW"/>
</dbReference>
<proteinExistence type="predicted"/>
<evidence type="ECO:0000256" key="4">
    <source>
        <dbReference type="ARBA" id="ARBA00022723"/>
    </source>
</evidence>
<evidence type="ECO:0000256" key="3">
    <source>
        <dbReference type="ARBA" id="ARBA00022722"/>
    </source>
</evidence>
<comment type="caution">
    <text evidence="10">The sequence shown here is derived from an EMBL/GenBank/DDBJ whole genome shotgun (WGS) entry which is preliminary data.</text>
</comment>
<dbReference type="GO" id="GO:0004519">
    <property type="term" value="F:endonuclease activity"/>
    <property type="evidence" value="ECO:0007669"/>
    <property type="project" value="UniProtKB-KW"/>
</dbReference>
<dbReference type="EMBL" id="MSCJ01000003">
    <property type="protein sequence ID" value="PQJ62181.1"/>
    <property type="molecule type" value="Genomic_DNA"/>
</dbReference>
<keyword evidence="5" id="KW-0227">DNA damage</keyword>
<evidence type="ECO:0000256" key="7">
    <source>
        <dbReference type="ARBA" id="ARBA00022842"/>
    </source>
</evidence>
<dbReference type="GO" id="GO:0046872">
    <property type="term" value="F:metal ion binding"/>
    <property type="evidence" value="ECO:0007669"/>
    <property type="project" value="UniProtKB-KW"/>
</dbReference>
<dbReference type="SUPFAM" id="SSF56219">
    <property type="entry name" value="DNase I-like"/>
    <property type="match status" value="1"/>
</dbReference>
<keyword evidence="7" id="KW-0460">Magnesium</keyword>
<evidence type="ECO:0000313" key="11">
    <source>
        <dbReference type="Proteomes" id="UP000238730"/>
    </source>
</evidence>
<gene>
    <name evidence="10" type="ORF">BTO08_18220</name>
</gene>
<evidence type="ECO:0000256" key="8">
    <source>
        <dbReference type="ARBA" id="ARBA00023204"/>
    </source>
</evidence>
<organism evidence="10 11">
    <name type="scientific">Photobacterium angustum</name>
    <dbReference type="NCBI Taxonomy" id="661"/>
    <lineage>
        <taxon>Bacteria</taxon>
        <taxon>Pseudomonadati</taxon>
        <taxon>Pseudomonadota</taxon>
        <taxon>Gammaproteobacteria</taxon>
        <taxon>Vibrionales</taxon>
        <taxon>Vibrionaceae</taxon>
        <taxon>Photobacterium</taxon>
    </lineage>
</organism>
<dbReference type="AlphaFoldDB" id="A0A2S7VL10"/>
<evidence type="ECO:0000313" key="10">
    <source>
        <dbReference type="EMBL" id="PQJ62181.1"/>
    </source>
</evidence>
<dbReference type="InterPro" id="IPR036691">
    <property type="entry name" value="Endo/exonu/phosph_ase_sf"/>
</dbReference>
<dbReference type="GO" id="GO:0016787">
    <property type="term" value="F:hydrolase activity"/>
    <property type="evidence" value="ECO:0007669"/>
    <property type="project" value="UniProtKB-KW"/>
</dbReference>
<evidence type="ECO:0000259" key="9">
    <source>
        <dbReference type="Pfam" id="PF03372"/>
    </source>
</evidence>
<keyword evidence="10" id="KW-0255">Endonuclease</keyword>
<evidence type="ECO:0000256" key="2">
    <source>
        <dbReference type="ARBA" id="ARBA00001946"/>
    </source>
</evidence>
<keyword evidence="8" id="KW-0234">DNA repair</keyword>
<comment type="cofactor">
    <cofactor evidence="1">
        <name>Mn(2+)</name>
        <dbReference type="ChEBI" id="CHEBI:29035"/>
    </cofactor>
</comment>
<keyword evidence="4" id="KW-0479">Metal-binding</keyword>
<dbReference type="PANTHER" id="PTHR15822">
    <property type="entry name" value="TRAF AND TNF RECEPTOR-ASSOCIATED PROTEIN"/>
    <property type="match status" value="1"/>
</dbReference>
<evidence type="ECO:0000256" key="5">
    <source>
        <dbReference type="ARBA" id="ARBA00022763"/>
    </source>
</evidence>
<dbReference type="RefSeq" id="WP_105062001.1">
    <property type="nucleotide sequence ID" value="NZ_MSCJ01000003.1"/>
</dbReference>
<evidence type="ECO:0000256" key="6">
    <source>
        <dbReference type="ARBA" id="ARBA00022801"/>
    </source>
</evidence>
<dbReference type="OrthoDB" id="395856at2"/>
<accession>A0A2S7VL10</accession>
<sequence length="288" mass="33775">MTWNFQWLAAHPKNDIQRTAKDYQVLKQIFLTHQPDILAFQEVDSASSLHRIVPKDRYQIYISSRIKNKDDVFNGINQFTGFAVKKHLTVKEHPDITTLSSPAIALGNKPYYQQKLRYGSAIKINLKQHDIIVVNVHLKSGCFTPKQLKNNRKKSCRTLNLQRTLMQQWIEQQEVKRQPFILVGDFNHRISLNTTNNTTYFFSSNNQQSSLKWLTHNVRGNCLTKKRKNNKTYYRRYKELIDHGFSSDHFNVSSIQQVPYSFEQVSTYQLSDHCPVIFRLSFTPFISS</sequence>
<dbReference type="InterPro" id="IPR051547">
    <property type="entry name" value="TDP2-like"/>
</dbReference>
<dbReference type="Gene3D" id="3.60.10.10">
    <property type="entry name" value="Endonuclease/exonuclease/phosphatase"/>
    <property type="match status" value="1"/>
</dbReference>
<dbReference type="Proteomes" id="UP000238730">
    <property type="component" value="Unassembled WGS sequence"/>
</dbReference>
<dbReference type="InterPro" id="IPR005135">
    <property type="entry name" value="Endo/exonuclease/phosphatase"/>
</dbReference>
<reference evidence="10 11" key="1">
    <citation type="submission" date="2016-12" db="EMBL/GenBank/DDBJ databases">
        <title>Diversity of luminous bacteria.</title>
        <authorList>
            <person name="Yoshizawa S."/>
            <person name="Kogure K."/>
        </authorList>
    </citation>
    <scope>NUCLEOTIDE SEQUENCE [LARGE SCALE GENOMIC DNA]</scope>
    <source>
        <strain evidence="10 11">LC1-200</strain>
    </source>
</reference>
<protein>
    <submittedName>
        <fullName evidence="10">Endonuclease</fullName>
    </submittedName>
</protein>
<keyword evidence="6" id="KW-0378">Hydrolase</keyword>
<evidence type="ECO:0000256" key="1">
    <source>
        <dbReference type="ARBA" id="ARBA00001936"/>
    </source>
</evidence>
<dbReference type="PANTHER" id="PTHR15822:SF4">
    <property type="entry name" value="TYROSYL-DNA PHOSPHODIESTERASE 2"/>
    <property type="match status" value="1"/>
</dbReference>
<keyword evidence="3" id="KW-0540">Nuclease</keyword>